<dbReference type="EMBL" id="JAACNO010000103">
    <property type="protein sequence ID" value="KAF4150009.1"/>
    <property type="molecule type" value="Genomic_DNA"/>
</dbReference>
<feature type="region of interest" description="Disordered" evidence="1">
    <location>
        <begin position="127"/>
        <end position="147"/>
    </location>
</feature>
<protein>
    <submittedName>
        <fullName evidence="2">Uncharacterized protein</fullName>
    </submittedName>
</protein>
<evidence type="ECO:0000313" key="2">
    <source>
        <dbReference type="EMBL" id="KAF4150009.1"/>
    </source>
</evidence>
<reference evidence="2" key="1">
    <citation type="submission" date="2020-03" db="EMBL/GenBank/DDBJ databases">
        <title>Hybrid Assembly of Korean Phytophthora infestans isolates.</title>
        <authorList>
            <person name="Prokchorchik M."/>
            <person name="Lee Y."/>
            <person name="Seo J."/>
            <person name="Cho J.-H."/>
            <person name="Park Y.-E."/>
            <person name="Jang D.-C."/>
            <person name="Im J.-S."/>
            <person name="Choi J.-G."/>
            <person name="Park H.-J."/>
            <person name="Lee G.-B."/>
            <person name="Lee Y.-G."/>
            <person name="Hong S.-Y."/>
            <person name="Cho K."/>
            <person name="Sohn K.H."/>
        </authorList>
    </citation>
    <scope>NUCLEOTIDE SEQUENCE</scope>
    <source>
        <strain evidence="2">KR_2_A2</strain>
    </source>
</reference>
<sequence length="231" mass="26273">MINVPHAGSPAQPTPGSDSVRLGPRLEPRQRSVHVLLAVETCKDLLGFLSAVLHERPRRTLHTHRRSHEQGQHGQNHIQVALDRACVGEEEADSWEQDADWHRYLQSQTQDVTHVWRGQLVRVCTERTRTRGRTRRDTSKQTAGREHDDVRLSTTAPTIMKMQLTNSSFLRILRLLKWPQTNGANHATEDPRVHGERPLELRVAREPEACVVGHRPRVALFGVVVLLQVGR</sequence>
<gene>
    <name evidence="2" type="ORF">GN958_ATG00802</name>
</gene>
<proteinExistence type="predicted"/>
<organism evidence="2 3">
    <name type="scientific">Phytophthora infestans</name>
    <name type="common">Potato late blight agent</name>
    <name type="synonym">Botrytis infestans</name>
    <dbReference type="NCBI Taxonomy" id="4787"/>
    <lineage>
        <taxon>Eukaryota</taxon>
        <taxon>Sar</taxon>
        <taxon>Stramenopiles</taxon>
        <taxon>Oomycota</taxon>
        <taxon>Peronosporomycetes</taxon>
        <taxon>Peronosporales</taxon>
        <taxon>Peronosporaceae</taxon>
        <taxon>Phytophthora</taxon>
    </lineage>
</organism>
<feature type="region of interest" description="Disordered" evidence="1">
    <location>
        <begin position="1"/>
        <end position="24"/>
    </location>
</feature>
<accession>A0A8S9VFN2</accession>
<evidence type="ECO:0000256" key="1">
    <source>
        <dbReference type="SAM" id="MobiDB-lite"/>
    </source>
</evidence>
<name>A0A8S9VFN2_PHYIN</name>
<dbReference type="AlphaFoldDB" id="A0A8S9VFN2"/>
<dbReference type="Proteomes" id="UP000704712">
    <property type="component" value="Unassembled WGS sequence"/>
</dbReference>
<comment type="caution">
    <text evidence="2">The sequence shown here is derived from an EMBL/GenBank/DDBJ whole genome shotgun (WGS) entry which is preliminary data.</text>
</comment>
<evidence type="ECO:0000313" key="3">
    <source>
        <dbReference type="Proteomes" id="UP000704712"/>
    </source>
</evidence>